<dbReference type="Proteomes" id="UP000703661">
    <property type="component" value="Unassembled WGS sequence"/>
</dbReference>
<dbReference type="EMBL" id="JAAAID010001578">
    <property type="protein sequence ID" value="KAG0009473.1"/>
    <property type="molecule type" value="Genomic_DNA"/>
</dbReference>
<dbReference type="GO" id="GO:0099078">
    <property type="term" value="C:BORC complex"/>
    <property type="evidence" value="ECO:0007669"/>
    <property type="project" value="TreeGrafter"/>
</dbReference>
<comment type="caution">
    <text evidence="2">The sequence shown here is derived from an EMBL/GenBank/DDBJ whole genome shotgun (WGS) entry which is preliminary data.</text>
</comment>
<name>A0A9P6MQ83_9FUNG</name>
<dbReference type="GO" id="GO:0031083">
    <property type="term" value="C:BLOC-1 complex"/>
    <property type="evidence" value="ECO:0007669"/>
    <property type="project" value="InterPro"/>
</dbReference>
<reference evidence="2" key="1">
    <citation type="journal article" date="2020" name="Fungal Divers.">
        <title>Resolving the Mortierellaceae phylogeny through synthesis of multi-gene phylogenetics and phylogenomics.</title>
        <authorList>
            <person name="Vandepol N."/>
            <person name="Liber J."/>
            <person name="Desiro A."/>
            <person name="Na H."/>
            <person name="Kennedy M."/>
            <person name="Barry K."/>
            <person name="Grigoriev I.V."/>
            <person name="Miller A.N."/>
            <person name="O'Donnell K."/>
            <person name="Stajich J.E."/>
            <person name="Bonito G."/>
        </authorList>
    </citation>
    <scope>NUCLEOTIDE SEQUENCE</scope>
    <source>
        <strain evidence="2">NRRL 2769</strain>
    </source>
</reference>
<feature type="region of interest" description="Disordered" evidence="1">
    <location>
        <begin position="39"/>
        <end position="106"/>
    </location>
</feature>
<evidence type="ECO:0000313" key="2">
    <source>
        <dbReference type="EMBL" id="KAG0009473.1"/>
    </source>
</evidence>
<gene>
    <name evidence="2" type="ORF">BGZ80_002355</name>
</gene>
<dbReference type="InterPro" id="IPR017246">
    <property type="entry name" value="Snapin"/>
</dbReference>
<feature type="compositionally biased region" description="Polar residues" evidence="1">
    <location>
        <begin position="44"/>
        <end position="56"/>
    </location>
</feature>
<evidence type="ECO:0000313" key="3">
    <source>
        <dbReference type="Proteomes" id="UP000703661"/>
    </source>
</evidence>
<feature type="compositionally biased region" description="Polar residues" evidence="1">
    <location>
        <begin position="92"/>
        <end position="104"/>
    </location>
</feature>
<dbReference type="GO" id="GO:0032418">
    <property type="term" value="P:lysosome localization"/>
    <property type="evidence" value="ECO:0007669"/>
    <property type="project" value="TreeGrafter"/>
</dbReference>
<protein>
    <submittedName>
        <fullName evidence="2">Uncharacterized protein</fullName>
    </submittedName>
</protein>
<accession>A0A9P6MQ83</accession>
<dbReference type="PANTHER" id="PTHR31305:SF2">
    <property type="entry name" value="SNARE-ASSOCIATED PROTEIN SNAPIN"/>
    <property type="match status" value="1"/>
</dbReference>
<proteinExistence type="predicted"/>
<dbReference type="AlphaFoldDB" id="A0A9P6MQ83"/>
<keyword evidence="3" id="KW-1185">Reference proteome</keyword>
<dbReference type="GO" id="GO:0000149">
    <property type="term" value="F:SNARE binding"/>
    <property type="evidence" value="ECO:0007669"/>
    <property type="project" value="TreeGrafter"/>
</dbReference>
<dbReference type="GO" id="GO:0006886">
    <property type="term" value="P:intracellular protein transport"/>
    <property type="evidence" value="ECO:0007669"/>
    <property type="project" value="InterPro"/>
</dbReference>
<sequence length="237" mass="26523">MSFFRKDYSAYPQPVVVTPDPRYAGGSISEAVAEAIDTEHTSKYRNNTVDNHQTESIRAPRSSGGTGDDAEQDNSSEQQLPPRQLQQENTQHESSSQVTTTQELQQKDSAKLADGIMSLLGPIVQEMDFNIVSVRKSQSELEKEIERLMAGMYRELPIYELLSTELLVDGSLTFLFTFDASAVELQLFMASSAAPPDVEPAVQKLLKARRQIMTANSTLKTVQDRVDRMHLQIARRQ</sequence>
<dbReference type="OrthoDB" id="5399166at2759"/>
<dbReference type="PANTHER" id="PTHR31305">
    <property type="entry name" value="SNARE-ASSOCIATED PROTEIN SNAPIN"/>
    <property type="match status" value="1"/>
</dbReference>
<feature type="compositionally biased region" description="Low complexity" evidence="1">
    <location>
        <begin position="75"/>
        <end position="88"/>
    </location>
</feature>
<evidence type="ECO:0000256" key="1">
    <source>
        <dbReference type="SAM" id="MobiDB-lite"/>
    </source>
</evidence>
<organism evidence="2 3">
    <name type="scientific">Entomortierella chlamydospora</name>
    <dbReference type="NCBI Taxonomy" id="101097"/>
    <lineage>
        <taxon>Eukaryota</taxon>
        <taxon>Fungi</taxon>
        <taxon>Fungi incertae sedis</taxon>
        <taxon>Mucoromycota</taxon>
        <taxon>Mortierellomycotina</taxon>
        <taxon>Mortierellomycetes</taxon>
        <taxon>Mortierellales</taxon>
        <taxon>Mortierellaceae</taxon>
        <taxon>Entomortierella</taxon>
    </lineage>
</organism>
<feature type="region of interest" description="Disordered" evidence="1">
    <location>
        <begin position="1"/>
        <end position="25"/>
    </location>
</feature>